<comment type="similarity">
    <text evidence="1 5">Belongs to the mandelate racemase/muconate lactonizing enzyme family.</text>
</comment>
<dbReference type="SUPFAM" id="SSF51604">
    <property type="entry name" value="Enolase C-terminal domain-like"/>
    <property type="match status" value="1"/>
</dbReference>
<dbReference type="InterPro" id="IPR036849">
    <property type="entry name" value="Enolase-like_C_sf"/>
</dbReference>
<keyword evidence="4 5" id="KW-0413">Isomerase</keyword>
<dbReference type="EMBL" id="JBHULU010000009">
    <property type="protein sequence ID" value="MFD2513573.1"/>
    <property type="molecule type" value="Genomic_DNA"/>
</dbReference>
<dbReference type="PANTHER" id="PTHR48080:SF3">
    <property type="entry name" value="ENOLASE SUPERFAMILY MEMBER DDB_G0284701"/>
    <property type="match status" value="1"/>
</dbReference>
<evidence type="ECO:0000256" key="3">
    <source>
        <dbReference type="ARBA" id="ARBA00022842"/>
    </source>
</evidence>
<dbReference type="SFLD" id="SFLDG00180">
    <property type="entry name" value="muconate_cycloisomerase"/>
    <property type="match status" value="1"/>
</dbReference>
<evidence type="ECO:0000313" key="7">
    <source>
        <dbReference type="EMBL" id="MFD2513573.1"/>
    </source>
</evidence>
<keyword evidence="2 5" id="KW-0479">Metal-binding</keyword>
<dbReference type="SFLD" id="SFLDS00001">
    <property type="entry name" value="Enolase"/>
    <property type="match status" value="1"/>
</dbReference>
<dbReference type="RefSeq" id="WP_377504364.1">
    <property type="nucleotide sequence ID" value="NZ_JBHULU010000009.1"/>
</dbReference>
<reference evidence="8" key="1">
    <citation type="journal article" date="2019" name="Int. J. Syst. Evol. Microbiol.">
        <title>The Global Catalogue of Microorganisms (GCM) 10K type strain sequencing project: providing services to taxonomists for standard genome sequencing and annotation.</title>
        <authorList>
            <consortium name="The Broad Institute Genomics Platform"/>
            <consortium name="The Broad Institute Genome Sequencing Center for Infectious Disease"/>
            <person name="Wu L."/>
            <person name="Ma J."/>
        </authorList>
    </citation>
    <scope>NUCLEOTIDE SEQUENCE [LARGE SCALE GENOMIC DNA]</scope>
    <source>
        <strain evidence="8">KCTC 42498</strain>
    </source>
</reference>
<keyword evidence="8" id="KW-1185">Reference proteome</keyword>
<dbReference type="PANTHER" id="PTHR48080">
    <property type="entry name" value="D-GALACTONATE DEHYDRATASE-RELATED"/>
    <property type="match status" value="1"/>
</dbReference>
<dbReference type="InterPro" id="IPR013341">
    <property type="entry name" value="Mandelate_racemase_N_dom"/>
</dbReference>
<dbReference type="InterPro" id="IPR034593">
    <property type="entry name" value="DgoD-like"/>
</dbReference>
<dbReference type="SUPFAM" id="SSF54826">
    <property type="entry name" value="Enolase N-terminal domain-like"/>
    <property type="match status" value="1"/>
</dbReference>
<dbReference type="InterPro" id="IPR029065">
    <property type="entry name" value="Enolase_C-like"/>
</dbReference>
<evidence type="ECO:0000256" key="5">
    <source>
        <dbReference type="RuleBase" id="RU366006"/>
    </source>
</evidence>
<dbReference type="SMART" id="SM00922">
    <property type="entry name" value="MR_MLE"/>
    <property type="match status" value="1"/>
</dbReference>
<sequence>MLKLSIRSFDLPLKHTFTISYDSRDVQPTLIVELQQDGHKGYGEATSNPYYGFTIESMTEALENIREQVESTELTSPEEFWSMMQPLLKDNPFALCALDMAANDLYGKMNGQPLYKLWGLEANNMPLTDYTIGIDSIENMVKKLRETPWPLYKIKLGTPDDVAIVRELRKYTDAVFRVDANCAWGVEETIENSRQLKPLGVEFIEQPMRADDMEGMKEVYKSSELPLIADESCITEGDVAKCHGLFHGVNVKLVKCGGLTPARRMIAEAKSLGMKAMVGCMTESSVGISAIAQLLPLLDYVDMDGALLLSKDIATGVTIDYGKVYYSKENGTGATLIA</sequence>
<comment type="cofactor">
    <cofactor evidence="5">
        <name>Mg(2+)</name>
        <dbReference type="ChEBI" id="CHEBI:18420"/>
    </cofactor>
    <text evidence="5">Binds 1 Mg(2+) ion per subunit.</text>
</comment>
<accession>A0ABW5IKR0</accession>
<dbReference type="CDD" id="cd03319">
    <property type="entry name" value="L-Ala-DL-Glu_epimerase"/>
    <property type="match status" value="1"/>
</dbReference>
<keyword evidence="3 5" id="KW-0460">Magnesium</keyword>
<dbReference type="InterPro" id="IPR029017">
    <property type="entry name" value="Enolase-like_N"/>
</dbReference>
<proteinExistence type="inferred from homology"/>
<gene>
    <name evidence="7" type="ORF">ACFSRY_06825</name>
</gene>
<evidence type="ECO:0000259" key="6">
    <source>
        <dbReference type="SMART" id="SM00922"/>
    </source>
</evidence>
<evidence type="ECO:0000256" key="4">
    <source>
        <dbReference type="ARBA" id="ARBA00023235"/>
    </source>
</evidence>
<protein>
    <recommendedName>
        <fullName evidence="5">Dipeptide epimerase</fullName>
        <ecNumber evidence="5">5.1.1.-</ecNumber>
    </recommendedName>
</protein>
<name>A0ABW5IKR0_9BACT</name>
<dbReference type="Proteomes" id="UP001597544">
    <property type="component" value="Unassembled WGS sequence"/>
</dbReference>
<dbReference type="Pfam" id="PF02746">
    <property type="entry name" value="MR_MLE_N"/>
    <property type="match status" value="1"/>
</dbReference>
<dbReference type="Pfam" id="PF13378">
    <property type="entry name" value="MR_MLE_C"/>
    <property type="match status" value="1"/>
</dbReference>
<evidence type="ECO:0000256" key="2">
    <source>
        <dbReference type="ARBA" id="ARBA00022723"/>
    </source>
</evidence>
<dbReference type="EC" id="5.1.1.-" evidence="5"/>
<dbReference type="Gene3D" id="3.20.20.120">
    <property type="entry name" value="Enolase-like C-terminal domain"/>
    <property type="match status" value="1"/>
</dbReference>
<evidence type="ECO:0000256" key="1">
    <source>
        <dbReference type="ARBA" id="ARBA00008031"/>
    </source>
</evidence>
<dbReference type="InterPro" id="IPR013342">
    <property type="entry name" value="Mandelate_racemase_C"/>
</dbReference>
<comment type="caution">
    <text evidence="7">The sequence shown here is derived from an EMBL/GenBank/DDBJ whole genome shotgun (WGS) entry which is preliminary data.</text>
</comment>
<dbReference type="InterPro" id="IPR034603">
    <property type="entry name" value="Dipeptide_epimerase"/>
</dbReference>
<feature type="domain" description="Mandelate racemase/muconate lactonizing enzyme C-terminal" evidence="6">
    <location>
        <begin position="137"/>
        <end position="226"/>
    </location>
</feature>
<dbReference type="Gene3D" id="3.30.390.10">
    <property type="entry name" value="Enolase-like, N-terminal domain"/>
    <property type="match status" value="1"/>
</dbReference>
<evidence type="ECO:0000313" key="8">
    <source>
        <dbReference type="Proteomes" id="UP001597544"/>
    </source>
</evidence>
<organism evidence="7 8">
    <name type="scientific">Pontibacter locisalis</name>
    <dbReference type="NCBI Taxonomy" id="1719035"/>
    <lineage>
        <taxon>Bacteria</taxon>
        <taxon>Pseudomonadati</taxon>
        <taxon>Bacteroidota</taxon>
        <taxon>Cytophagia</taxon>
        <taxon>Cytophagales</taxon>
        <taxon>Hymenobacteraceae</taxon>
        <taxon>Pontibacter</taxon>
    </lineage>
</organism>